<sequence>MELNEQVMGGPGGDRVEVVADAALIVVDVQRGFGEPYWGPRNNPGAEENMAALIDAWQTSGRPVVFVRHDSRSPRSPLRPGRPGNAFQDVVAERLGRGAGPELLVTKSVNSAFYGEPDLDAWLRGAGVRQIVVIGIQTNMCNETTARMGGNLGYDVLFPLDAMHTFDAAGPFGWTLTADELSRATAVSLQAGGFARVVSTAAVLRGLGGEGGA</sequence>
<dbReference type="InterPro" id="IPR000868">
    <property type="entry name" value="Isochorismatase-like_dom"/>
</dbReference>
<organism evidence="3 4">
    <name type="scientific">Streptomyces fradiae ATCC 10745 = DSM 40063</name>
    <dbReference type="NCBI Taxonomy" id="1319510"/>
    <lineage>
        <taxon>Bacteria</taxon>
        <taxon>Bacillati</taxon>
        <taxon>Actinomycetota</taxon>
        <taxon>Actinomycetes</taxon>
        <taxon>Kitasatosporales</taxon>
        <taxon>Streptomycetaceae</taxon>
        <taxon>Streptomyces</taxon>
    </lineage>
</organism>
<protein>
    <submittedName>
        <fullName evidence="3">Isochorismatase</fullName>
    </submittedName>
</protein>
<dbReference type="CDD" id="cd01014">
    <property type="entry name" value="nicotinamidase_related"/>
    <property type="match status" value="1"/>
</dbReference>
<dbReference type="Pfam" id="PF00857">
    <property type="entry name" value="Isochorismatase"/>
    <property type="match status" value="1"/>
</dbReference>
<dbReference type="EMBL" id="ASYR01000031">
    <property type="protein sequence ID" value="KAF0647852.1"/>
    <property type="molecule type" value="Genomic_DNA"/>
</dbReference>
<dbReference type="GeneID" id="91404689"/>
<dbReference type="SUPFAM" id="SSF52499">
    <property type="entry name" value="Isochorismatase-like hydrolases"/>
    <property type="match status" value="1"/>
</dbReference>
<dbReference type="Gene3D" id="3.40.50.850">
    <property type="entry name" value="Isochorismatase-like"/>
    <property type="match status" value="1"/>
</dbReference>
<evidence type="ECO:0000313" key="4">
    <source>
        <dbReference type="Proteomes" id="UP000731519"/>
    </source>
</evidence>
<dbReference type="InterPro" id="IPR036380">
    <property type="entry name" value="Isochorismatase-like_sf"/>
</dbReference>
<keyword evidence="4" id="KW-1185">Reference proteome</keyword>
<keyword evidence="1" id="KW-0378">Hydrolase</keyword>
<evidence type="ECO:0000313" key="3">
    <source>
        <dbReference type="EMBL" id="KAF0647852.1"/>
    </source>
</evidence>
<dbReference type="PANTHER" id="PTHR43540">
    <property type="entry name" value="PEROXYUREIDOACRYLATE/UREIDOACRYLATE AMIDOHYDROLASE-RELATED"/>
    <property type="match status" value="1"/>
</dbReference>
<dbReference type="RefSeq" id="WP_223844575.1">
    <property type="nucleotide sequence ID" value="NZ_ASYR01000031.1"/>
</dbReference>
<name>A0ABQ6XQN3_STRFR</name>
<dbReference type="PANTHER" id="PTHR43540:SF1">
    <property type="entry name" value="ISOCHORISMATASE HYDROLASE"/>
    <property type="match status" value="1"/>
</dbReference>
<reference evidence="3 4" key="1">
    <citation type="submission" date="2013-05" db="EMBL/GenBank/DDBJ databases">
        <title>Genome Sequence of Streptomyces fradiae.</title>
        <authorList>
            <person name="Kirby R."/>
        </authorList>
    </citation>
    <scope>NUCLEOTIDE SEQUENCE [LARGE SCALE GENOMIC DNA]</scope>
    <source>
        <strain evidence="3 4">ATCC 10745</strain>
    </source>
</reference>
<comment type="caution">
    <text evidence="3">The sequence shown here is derived from an EMBL/GenBank/DDBJ whole genome shotgun (WGS) entry which is preliminary data.</text>
</comment>
<dbReference type="Proteomes" id="UP000731519">
    <property type="component" value="Unassembled WGS sequence"/>
</dbReference>
<gene>
    <name evidence="3" type="ORF">K701_21730</name>
</gene>
<proteinExistence type="predicted"/>
<evidence type="ECO:0000256" key="1">
    <source>
        <dbReference type="ARBA" id="ARBA00022801"/>
    </source>
</evidence>
<dbReference type="InterPro" id="IPR050272">
    <property type="entry name" value="Isochorismatase-like_hydrls"/>
</dbReference>
<accession>A0ABQ6XQN3</accession>
<evidence type="ECO:0000259" key="2">
    <source>
        <dbReference type="Pfam" id="PF00857"/>
    </source>
</evidence>
<feature type="domain" description="Isochorismatase-like" evidence="2">
    <location>
        <begin position="22"/>
        <end position="168"/>
    </location>
</feature>